<keyword evidence="8 11" id="KW-0472">Membrane</keyword>
<gene>
    <name evidence="11" type="primary">atpC</name>
    <name evidence="15" type="ordered locus">Dtox_4164</name>
</gene>
<keyword evidence="6 11" id="KW-0375">Hydrogen ion transport</keyword>
<evidence type="ECO:0000256" key="5">
    <source>
        <dbReference type="ARBA" id="ARBA00022475"/>
    </source>
</evidence>
<evidence type="ECO:0000256" key="12">
    <source>
        <dbReference type="RuleBase" id="RU003656"/>
    </source>
</evidence>
<evidence type="ECO:0000256" key="3">
    <source>
        <dbReference type="ARBA" id="ARBA00005712"/>
    </source>
</evidence>
<dbReference type="HOGENOM" id="CLU_084338_1_3_9"/>
<comment type="subunit">
    <text evidence="11 12">F-type ATPases have 2 components, CF(1) - the catalytic core - and CF(0) - the membrane proton channel. CF(1) has five subunits: alpha(3), beta(3), gamma(1), delta(1), epsilon(1). CF(0) has three main subunits: a, b and c.</text>
</comment>
<dbReference type="Gene3D" id="2.60.15.10">
    <property type="entry name" value="F0F1 ATP synthase delta/epsilon subunit, N-terminal"/>
    <property type="match status" value="1"/>
</dbReference>
<dbReference type="GO" id="GO:0046933">
    <property type="term" value="F:proton-transporting ATP synthase activity, rotational mechanism"/>
    <property type="evidence" value="ECO:0007669"/>
    <property type="project" value="UniProtKB-UniRule"/>
</dbReference>
<keyword evidence="9 11" id="KW-0139">CF(1)</keyword>
<keyword evidence="5 11" id="KW-1003">Cell membrane</keyword>
<dbReference type="HAMAP" id="MF_00530">
    <property type="entry name" value="ATP_synth_epsil_bac"/>
    <property type="match status" value="1"/>
</dbReference>
<dbReference type="CDD" id="cd12152">
    <property type="entry name" value="F1-ATPase_delta"/>
    <property type="match status" value="1"/>
</dbReference>
<dbReference type="GO" id="GO:0005886">
    <property type="term" value="C:plasma membrane"/>
    <property type="evidence" value="ECO:0007669"/>
    <property type="project" value="UniProtKB-SubCell"/>
</dbReference>
<evidence type="ECO:0000313" key="16">
    <source>
        <dbReference type="Proteomes" id="UP000002217"/>
    </source>
</evidence>
<evidence type="ECO:0000259" key="14">
    <source>
        <dbReference type="Pfam" id="PF02823"/>
    </source>
</evidence>
<dbReference type="Gene3D" id="1.20.5.440">
    <property type="entry name" value="ATP synthase delta/epsilon subunit, C-terminal domain"/>
    <property type="match status" value="1"/>
</dbReference>
<evidence type="ECO:0000256" key="10">
    <source>
        <dbReference type="ARBA" id="ARBA00023310"/>
    </source>
</evidence>
<sequence length="133" mass="14444">MAEKTQRLDIVTPERKVLSEDIGFVVVPGVAGELGFLPEHTPLVSALKTGIVRVQQDGKEFKIAISSGFVEVKNSRVVILADAAERADQIDKSRAEAAKARAEQRLSSSSSDIDVARAEAALKRAINRLRLLH</sequence>
<name>C8VZ87_DESAS</name>
<dbReference type="FunFam" id="1.20.5.440:FF:000001">
    <property type="entry name" value="ATP synthase epsilon chain"/>
    <property type="match status" value="1"/>
</dbReference>
<dbReference type="InterPro" id="IPR020547">
    <property type="entry name" value="ATP_synth_F1_esu_C"/>
</dbReference>
<keyword evidence="4 11" id="KW-0813">Transport</keyword>
<keyword evidence="16" id="KW-1185">Reference proteome</keyword>
<accession>C8VZ87</accession>
<comment type="similarity">
    <text evidence="3 11 12">Belongs to the ATPase epsilon chain family.</text>
</comment>
<dbReference type="RefSeq" id="WP_015759502.1">
    <property type="nucleotide sequence ID" value="NC_013216.1"/>
</dbReference>
<dbReference type="EMBL" id="CP001720">
    <property type="protein sequence ID" value="ACV64832.1"/>
    <property type="molecule type" value="Genomic_DNA"/>
</dbReference>
<evidence type="ECO:0000256" key="6">
    <source>
        <dbReference type="ARBA" id="ARBA00022781"/>
    </source>
</evidence>
<dbReference type="GO" id="GO:0005524">
    <property type="term" value="F:ATP binding"/>
    <property type="evidence" value="ECO:0007669"/>
    <property type="project" value="UniProtKB-UniRule"/>
</dbReference>
<dbReference type="AlphaFoldDB" id="C8VZ87"/>
<proteinExistence type="inferred from homology"/>
<dbReference type="NCBIfam" id="TIGR01216">
    <property type="entry name" value="ATP_synt_epsi"/>
    <property type="match status" value="1"/>
</dbReference>
<protein>
    <recommendedName>
        <fullName evidence="11">ATP synthase epsilon chain</fullName>
    </recommendedName>
    <alternativeName>
        <fullName evidence="11">ATP synthase F1 sector epsilon subunit</fullName>
    </alternativeName>
    <alternativeName>
        <fullName evidence="11">F-ATPase epsilon subunit</fullName>
    </alternativeName>
</protein>
<dbReference type="PANTHER" id="PTHR13822:SF10">
    <property type="entry name" value="ATP SYNTHASE EPSILON CHAIN, CHLOROPLASTIC"/>
    <property type="match status" value="1"/>
</dbReference>
<dbReference type="SUPFAM" id="SSF51344">
    <property type="entry name" value="Epsilon subunit of F1F0-ATP synthase N-terminal domain"/>
    <property type="match status" value="1"/>
</dbReference>
<evidence type="ECO:0000256" key="2">
    <source>
        <dbReference type="ARBA" id="ARBA00004202"/>
    </source>
</evidence>
<organism evidence="15 16">
    <name type="scientific">Desulfofarcimen acetoxidans (strain ATCC 49208 / DSM 771 / KCTC 5769 / VKM B-1644 / 5575)</name>
    <name type="common">Desulfotomaculum acetoxidans</name>
    <dbReference type="NCBI Taxonomy" id="485916"/>
    <lineage>
        <taxon>Bacteria</taxon>
        <taxon>Bacillati</taxon>
        <taxon>Bacillota</taxon>
        <taxon>Clostridia</taxon>
        <taxon>Eubacteriales</taxon>
        <taxon>Peptococcaceae</taxon>
        <taxon>Desulfofarcimen</taxon>
    </lineage>
</organism>
<keyword evidence="10 11" id="KW-0066">ATP synthesis</keyword>
<dbReference type="PANTHER" id="PTHR13822">
    <property type="entry name" value="ATP SYNTHASE DELTA/EPSILON CHAIN"/>
    <property type="match status" value="1"/>
</dbReference>
<evidence type="ECO:0000256" key="11">
    <source>
        <dbReference type="HAMAP-Rule" id="MF_00530"/>
    </source>
</evidence>
<dbReference type="Pfam" id="PF00401">
    <property type="entry name" value="ATP-synt_DE"/>
    <property type="match status" value="1"/>
</dbReference>
<feature type="domain" description="ATP synthase epsilon subunit C-terminal" evidence="13">
    <location>
        <begin position="88"/>
        <end position="130"/>
    </location>
</feature>
<comment type="function">
    <text evidence="1 11">Produces ATP from ADP in the presence of a proton gradient across the membrane.</text>
</comment>
<evidence type="ECO:0000256" key="8">
    <source>
        <dbReference type="ARBA" id="ARBA00023136"/>
    </source>
</evidence>
<dbReference type="KEGG" id="dae:Dtox_4164"/>
<evidence type="ECO:0000256" key="4">
    <source>
        <dbReference type="ARBA" id="ARBA00022448"/>
    </source>
</evidence>
<dbReference type="InterPro" id="IPR036771">
    <property type="entry name" value="ATPsynth_dsu/esu_N"/>
</dbReference>
<keyword evidence="7 11" id="KW-0406">Ion transport</keyword>
<dbReference type="Pfam" id="PF02823">
    <property type="entry name" value="ATP-synt_DE_N"/>
    <property type="match status" value="1"/>
</dbReference>
<dbReference type="STRING" id="485916.Dtox_4164"/>
<dbReference type="OrthoDB" id="9804110at2"/>
<dbReference type="SUPFAM" id="SSF46604">
    <property type="entry name" value="Epsilon subunit of F1F0-ATP synthase C-terminal domain"/>
    <property type="match status" value="1"/>
</dbReference>
<dbReference type="GO" id="GO:0045259">
    <property type="term" value="C:proton-transporting ATP synthase complex"/>
    <property type="evidence" value="ECO:0007669"/>
    <property type="project" value="UniProtKB-KW"/>
</dbReference>
<reference evidence="15 16" key="1">
    <citation type="journal article" date="2009" name="Stand. Genomic Sci.">
        <title>Complete genome sequence of Desulfotomaculum acetoxidans type strain (5575).</title>
        <authorList>
            <person name="Spring S."/>
            <person name="Lapidus A."/>
            <person name="Schroder M."/>
            <person name="Gleim D."/>
            <person name="Sims D."/>
            <person name="Meincke L."/>
            <person name="Glavina Del Rio T."/>
            <person name="Tice H."/>
            <person name="Copeland A."/>
            <person name="Cheng J.F."/>
            <person name="Lucas S."/>
            <person name="Chen F."/>
            <person name="Nolan M."/>
            <person name="Bruce D."/>
            <person name="Goodwin L."/>
            <person name="Pitluck S."/>
            <person name="Ivanova N."/>
            <person name="Mavromatis K."/>
            <person name="Mikhailova N."/>
            <person name="Pati A."/>
            <person name="Chen A."/>
            <person name="Palaniappan K."/>
            <person name="Land M."/>
            <person name="Hauser L."/>
            <person name="Chang Y.J."/>
            <person name="Jeffries C.D."/>
            <person name="Chain P."/>
            <person name="Saunders E."/>
            <person name="Brettin T."/>
            <person name="Detter J.C."/>
            <person name="Goker M."/>
            <person name="Bristow J."/>
            <person name="Eisen J.A."/>
            <person name="Markowitz V."/>
            <person name="Hugenholtz P."/>
            <person name="Kyrpides N.C."/>
            <person name="Klenk H.P."/>
            <person name="Han C."/>
        </authorList>
    </citation>
    <scope>NUCLEOTIDE SEQUENCE [LARGE SCALE GENOMIC DNA]</scope>
    <source>
        <strain evidence="16">ATCC 49208 / DSM 771 / VKM B-1644</strain>
    </source>
</reference>
<evidence type="ECO:0000256" key="1">
    <source>
        <dbReference type="ARBA" id="ARBA00003543"/>
    </source>
</evidence>
<evidence type="ECO:0000259" key="13">
    <source>
        <dbReference type="Pfam" id="PF00401"/>
    </source>
</evidence>
<comment type="subcellular location">
    <subcellularLocation>
        <location evidence="2 11">Cell membrane</location>
        <topology evidence="2 11">Peripheral membrane protein</topology>
    </subcellularLocation>
</comment>
<evidence type="ECO:0000256" key="7">
    <source>
        <dbReference type="ARBA" id="ARBA00023065"/>
    </source>
</evidence>
<dbReference type="eggNOG" id="COG0355">
    <property type="taxonomic scope" value="Bacteria"/>
</dbReference>
<evidence type="ECO:0000313" key="15">
    <source>
        <dbReference type="EMBL" id="ACV64832.1"/>
    </source>
</evidence>
<feature type="domain" description="ATP synthase F1 complex delta/epsilon subunit N-terminal" evidence="14">
    <location>
        <begin position="7"/>
        <end position="84"/>
    </location>
</feature>
<dbReference type="NCBIfam" id="NF009980">
    <property type="entry name" value="PRK13446.1"/>
    <property type="match status" value="1"/>
</dbReference>
<evidence type="ECO:0000256" key="9">
    <source>
        <dbReference type="ARBA" id="ARBA00023196"/>
    </source>
</evidence>
<dbReference type="InterPro" id="IPR001469">
    <property type="entry name" value="ATP_synth_F1_dsu/esu"/>
</dbReference>
<dbReference type="Proteomes" id="UP000002217">
    <property type="component" value="Chromosome"/>
</dbReference>
<dbReference type="InterPro" id="IPR020546">
    <property type="entry name" value="ATP_synth_F1_dsu/esu_N"/>
</dbReference>
<dbReference type="NCBIfam" id="NF001846">
    <property type="entry name" value="PRK00571.1-3"/>
    <property type="match status" value="1"/>
</dbReference>
<dbReference type="InterPro" id="IPR036794">
    <property type="entry name" value="ATP_F1_dsu/esu_C_sf"/>
</dbReference>